<dbReference type="OrthoDB" id="6359816at2759"/>
<evidence type="ECO:0000259" key="1">
    <source>
        <dbReference type="PROSITE" id="PS50097"/>
    </source>
</evidence>
<reference evidence="4" key="1">
    <citation type="submission" date="2017-10" db="EMBL/GenBank/DDBJ databases">
        <title>Rapid genome shrinkage in a self-fertile nematode reveals novel sperm competition proteins.</title>
        <authorList>
            <person name="Yin D."/>
            <person name="Schwarz E.M."/>
            <person name="Thomas C.G."/>
            <person name="Felde R.L."/>
            <person name="Korf I.F."/>
            <person name="Cutter A.D."/>
            <person name="Schartner C.M."/>
            <person name="Ralston E.J."/>
            <person name="Meyer B.J."/>
            <person name="Haag E.S."/>
        </authorList>
    </citation>
    <scope>NUCLEOTIDE SEQUENCE [LARGE SCALE GENOMIC DNA]</scope>
    <source>
        <strain evidence="4">JU1422</strain>
    </source>
</reference>
<dbReference type="EMBL" id="PDUG01000002">
    <property type="protein sequence ID" value="PIC48768.1"/>
    <property type="molecule type" value="Genomic_DNA"/>
</dbReference>
<dbReference type="AlphaFoldDB" id="A0A2G5VAH9"/>
<dbReference type="PROSITE" id="PS50144">
    <property type="entry name" value="MATH"/>
    <property type="match status" value="1"/>
</dbReference>
<dbReference type="Gene3D" id="2.60.210.10">
    <property type="entry name" value="Apoptosis, Tumor Necrosis Factor Receptor Associated Protein 2, Chain A"/>
    <property type="match status" value="1"/>
</dbReference>
<sequence>MTEKEFTLKYVFEDVGELRMWEEKDSPEEEHCGVDWSINIEKVKNHLSILLNADVTKDQSIFADYTMKIVSKDKSRTFLMSSSCVFEHQEEYQGCSNFIDWETLKNKYLDNGKLEVEVHVKVTEMCGFPEEFPREDLRSFGEDMKQFSDVILKINEHKFYVSKLYLSSHSPYFSTLFLGKVQESGKSEIELKGVDPQDFQCYLEVLHLENAIDGNTVQGILSVADKFDTPKVVKKCEEFLIKESKKRLKEKLELAGRYRLEELKKQCLDQIKSKEDILSVIPEDPMKMDHDVAVKLLQKSLDFN</sequence>
<evidence type="ECO:0000313" key="3">
    <source>
        <dbReference type="EMBL" id="PIC48768.1"/>
    </source>
</evidence>
<dbReference type="InterPro" id="IPR011333">
    <property type="entry name" value="SKP1/BTB/POZ_sf"/>
</dbReference>
<name>A0A2G5VAH9_9PELO</name>
<feature type="domain" description="BTB" evidence="1">
    <location>
        <begin position="148"/>
        <end position="207"/>
    </location>
</feature>
<dbReference type="CDD" id="cd00121">
    <property type="entry name" value="MATH"/>
    <property type="match status" value="1"/>
</dbReference>
<proteinExistence type="predicted"/>
<dbReference type="PANTHER" id="PTHR22743">
    <property type="entry name" value="MEPRIN/TRAF-LIKE MATH FAMILY-C.ELEGANS"/>
    <property type="match status" value="1"/>
</dbReference>
<feature type="domain" description="MATH" evidence="2">
    <location>
        <begin position="5"/>
        <end position="120"/>
    </location>
</feature>
<dbReference type="Pfam" id="PF00917">
    <property type="entry name" value="MATH"/>
    <property type="match status" value="1"/>
</dbReference>
<accession>A0A2G5VAH9</accession>
<dbReference type="SMART" id="SM00225">
    <property type="entry name" value="BTB"/>
    <property type="match status" value="1"/>
</dbReference>
<comment type="caution">
    <text evidence="3">The sequence shown here is derived from an EMBL/GenBank/DDBJ whole genome shotgun (WGS) entry which is preliminary data.</text>
</comment>
<organism evidence="3 4">
    <name type="scientific">Caenorhabditis nigoni</name>
    <dbReference type="NCBI Taxonomy" id="1611254"/>
    <lineage>
        <taxon>Eukaryota</taxon>
        <taxon>Metazoa</taxon>
        <taxon>Ecdysozoa</taxon>
        <taxon>Nematoda</taxon>
        <taxon>Chromadorea</taxon>
        <taxon>Rhabditida</taxon>
        <taxon>Rhabditina</taxon>
        <taxon>Rhabditomorpha</taxon>
        <taxon>Rhabditoidea</taxon>
        <taxon>Rhabditidae</taxon>
        <taxon>Peloderinae</taxon>
        <taxon>Caenorhabditis</taxon>
    </lineage>
</organism>
<evidence type="ECO:0008006" key="5">
    <source>
        <dbReference type="Google" id="ProtNLM"/>
    </source>
</evidence>
<dbReference type="PROSITE" id="PS50097">
    <property type="entry name" value="BTB"/>
    <property type="match status" value="1"/>
</dbReference>
<dbReference type="Pfam" id="PF00651">
    <property type="entry name" value="BTB"/>
    <property type="match status" value="1"/>
</dbReference>
<dbReference type="InterPro" id="IPR000210">
    <property type="entry name" value="BTB/POZ_dom"/>
</dbReference>
<keyword evidence="4" id="KW-1185">Reference proteome</keyword>
<dbReference type="Proteomes" id="UP000230233">
    <property type="component" value="Chromosome II"/>
</dbReference>
<dbReference type="InterPro" id="IPR052664">
    <property type="entry name" value="BTB-MATH_domain_protein"/>
</dbReference>
<evidence type="ECO:0000313" key="4">
    <source>
        <dbReference type="Proteomes" id="UP000230233"/>
    </source>
</evidence>
<dbReference type="SUPFAM" id="SSF49599">
    <property type="entry name" value="TRAF domain-like"/>
    <property type="match status" value="1"/>
</dbReference>
<dbReference type="SUPFAM" id="SSF54695">
    <property type="entry name" value="POZ domain"/>
    <property type="match status" value="1"/>
</dbReference>
<protein>
    <recommendedName>
        <fullName evidence="5">BTB domain-containing protein</fullName>
    </recommendedName>
</protein>
<dbReference type="InterPro" id="IPR002083">
    <property type="entry name" value="MATH/TRAF_dom"/>
</dbReference>
<dbReference type="PANTHER" id="PTHR22743:SF165">
    <property type="entry name" value="BTB AND MATH DOMAIN CONTAINING-RELATED"/>
    <property type="match status" value="1"/>
</dbReference>
<dbReference type="SMART" id="SM00061">
    <property type="entry name" value="MATH"/>
    <property type="match status" value="1"/>
</dbReference>
<dbReference type="InterPro" id="IPR008974">
    <property type="entry name" value="TRAF-like"/>
</dbReference>
<evidence type="ECO:0000259" key="2">
    <source>
        <dbReference type="PROSITE" id="PS50144"/>
    </source>
</evidence>
<dbReference type="CDD" id="cd18186">
    <property type="entry name" value="BTB_POZ_ZBTB_KLHL-like"/>
    <property type="match status" value="1"/>
</dbReference>
<dbReference type="Gene3D" id="3.30.710.10">
    <property type="entry name" value="Potassium Channel Kv1.1, Chain A"/>
    <property type="match status" value="1"/>
</dbReference>
<gene>
    <name evidence="3" type="primary">Cnig_chr_II.g7623</name>
    <name evidence="3" type="ORF">B9Z55_007623</name>
</gene>